<dbReference type="Proteomes" id="UP001357485">
    <property type="component" value="Unassembled WGS sequence"/>
</dbReference>
<keyword evidence="2" id="KW-1185">Reference proteome</keyword>
<organism evidence="1 2">
    <name type="scientific">Cryomyces antarcticus</name>
    <dbReference type="NCBI Taxonomy" id="329879"/>
    <lineage>
        <taxon>Eukaryota</taxon>
        <taxon>Fungi</taxon>
        <taxon>Dikarya</taxon>
        <taxon>Ascomycota</taxon>
        <taxon>Pezizomycotina</taxon>
        <taxon>Dothideomycetes</taxon>
        <taxon>Dothideomycetes incertae sedis</taxon>
        <taxon>Cryomyces</taxon>
    </lineage>
</organism>
<dbReference type="EMBL" id="JAVRRA010017950">
    <property type="protein sequence ID" value="KAK5193165.1"/>
    <property type="molecule type" value="Genomic_DNA"/>
</dbReference>
<proteinExistence type="predicted"/>
<evidence type="ECO:0000313" key="1">
    <source>
        <dbReference type="EMBL" id="KAK5193165.1"/>
    </source>
</evidence>
<protein>
    <submittedName>
        <fullName evidence="1">Uncharacterized protein</fullName>
    </submittedName>
</protein>
<name>A0ABR0LL37_9PEZI</name>
<evidence type="ECO:0000313" key="2">
    <source>
        <dbReference type="Proteomes" id="UP001357485"/>
    </source>
</evidence>
<feature type="non-terminal residue" evidence="1">
    <location>
        <position position="119"/>
    </location>
</feature>
<comment type="caution">
    <text evidence="1">The sequence shown here is derived from an EMBL/GenBank/DDBJ whole genome shotgun (WGS) entry which is preliminary data.</text>
</comment>
<sequence length="119" mass="12959">MLASSETGLANGFVNATYSDKTTTSGPVLVSSWYRWPYPAGGDIVLPYYYTNETINYNRSMIFETINWLDSTKELVSLTLPNVTAGAMDGPKGTALDTRLHLFSLSLLPAVGSAMKLDI</sequence>
<gene>
    <name evidence="1" type="ORF">LTR16_007313</name>
</gene>
<reference evidence="1 2" key="1">
    <citation type="submission" date="2023-08" db="EMBL/GenBank/DDBJ databases">
        <title>Black Yeasts Isolated from many extreme environments.</title>
        <authorList>
            <person name="Coleine C."/>
            <person name="Stajich J.E."/>
            <person name="Selbmann L."/>
        </authorList>
    </citation>
    <scope>NUCLEOTIDE SEQUENCE [LARGE SCALE GENOMIC DNA]</scope>
    <source>
        <strain evidence="1 2">CCFEE 536</strain>
    </source>
</reference>
<accession>A0ABR0LL37</accession>